<dbReference type="PROSITE" id="PS51077">
    <property type="entry name" value="HTH_ICLR"/>
    <property type="match status" value="1"/>
</dbReference>
<feature type="domain" description="IclR-ED" evidence="5">
    <location>
        <begin position="89"/>
        <end position="275"/>
    </location>
</feature>
<evidence type="ECO:0000313" key="7">
    <source>
        <dbReference type="Proteomes" id="UP001368500"/>
    </source>
</evidence>
<reference evidence="6 7" key="1">
    <citation type="submission" date="2024-04" db="EMBL/GenBank/DDBJ databases">
        <title>Novel species of the genus Ideonella isolated from streams.</title>
        <authorList>
            <person name="Lu H."/>
        </authorList>
    </citation>
    <scope>NUCLEOTIDE SEQUENCE [LARGE SCALE GENOMIC DNA]</scope>
    <source>
        <strain evidence="6 7">BYS139W</strain>
    </source>
</reference>
<organism evidence="6 7">
    <name type="scientific">Pseudaquabacterium rugosum</name>
    <dbReference type="NCBI Taxonomy" id="2984194"/>
    <lineage>
        <taxon>Bacteria</taxon>
        <taxon>Pseudomonadati</taxon>
        <taxon>Pseudomonadota</taxon>
        <taxon>Betaproteobacteria</taxon>
        <taxon>Burkholderiales</taxon>
        <taxon>Sphaerotilaceae</taxon>
        <taxon>Pseudaquabacterium</taxon>
    </lineage>
</organism>
<keyword evidence="2" id="KW-0238">DNA-binding</keyword>
<dbReference type="Gene3D" id="3.30.450.40">
    <property type="match status" value="1"/>
</dbReference>
<dbReference type="InterPro" id="IPR005471">
    <property type="entry name" value="Tscrpt_reg_IclR_N"/>
</dbReference>
<gene>
    <name evidence="6" type="ORF">AACH11_17110</name>
</gene>
<dbReference type="SUPFAM" id="SSF46785">
    <property type="entry name" value="Winged helix' DNA-binding domain"/>
    <property type="match status" value="1"/>
</dbReference>
<dbReference type="PANTHER" id="PTHR30136">
    <property type="entry name" value="HELIX-TURN-HELIX TRANSCRIPTIONAL REGULATOR, ICLR FAMILY"/>
    <property type="match status" value="1"/>
</dbReference>
<dbReference type="InterPro" id="IPR029016">
    <property type="entry name" value="GAF-like_dom_sf"/>
</dbReference>
<keyword evidence="1" id="KW-0805">Transcription regulation</keyword>
<dbReference type="Proteomes" id="UP001368500">
    <property type="component" value="Unassembled WGS sequence"/>
</dbReference>
<comment type="caution">
    <text evidence="6">The sequence shown here is derived from an EMBL/GenBank/DDBJ whole genome shotgun (WGS) entry which is preliminary data.</text>
</comment>
<keyword evidence="3" id="KW-0804">Transcription</keyword>
<dbReference type="SUPFAM" id="SSF55781">
    <property type="entry name" value="GAF domain-like"/>
    <property type="match status" value="1"/>
</dbReference>
<dbReference type="InterPro" id="IPR050707">
    <property type="entry name" value="HTH_MetabolicPath_Reg"/>
</dbReference>
<dbReference type="RefSeq" id="WP_341375471.1">
    <property type="nucleotide sequence ID" value="NZ_JBBUTF010000016.1"/>
</dbReference>
<dbReference type="Pfam" id="PF01614">
    <property type="entry name" value="IclR_C"/>
    <property type="match status" value="1"/>
</dbReference>
<feature type="domain" description="HTH iclR-type" evidence="4">
    <location>
        <begin position="29"/>
        <end position="88"/>
    </location>
</feature>
<dbReference type="PANTHER" id="PTHR30136:SF24">
    <property type="entry name" value="HTH-TYPE TRANSCRIPTIONAL REPRESSOR ALLR"/>
    <property type="match status" value="1"/>
</dbReference>
<evidence type="ECO:0000259" key="5">
    <source>
        <dbReference type="PROSITE" id="PS51078"/>
    </source>
</evidence>
<dbReference type="PROSITE" id="PS51078">
    <property type="entry name" value="ICLR_ED"/>
    <property type="match status" value="1"/>
</dbReference>
<dbReference type="SMART" id="SM00346">
    <property type="entry name" value="HTH_ICLR"/>
    <property type="match status" value="1"/>
</dbReference>
<sequence>MPDPAAVPVDPPAAPAPPPVLAVPPASGTQTLWRGLAVLECVAQGIGDLRGISQRLGTARSTTHRLLASLVQQRYLHHLPAQGYVLGPRLLWLGQRAQEQRPLLALARPELQALARQTGDTVHLGVIDDAQVLYLDKVGAGQGLEMRSRIGQRMPLATTGIGRALMLGLAPERWEALYQRAAGRHDALPDKPPPPAWADWCATMERYADQDWVMDLEENERGIRCVAAPVRELGGRVVAAISVASAVPCMDPVRMQALGPQVRARARAISRLLGWQDGTRTTDAGDA</sequence>
<name>A0ABU9BCR8_9BURK</name>
<dbReference type="InterPro" id="IPR036390">
    <property type="entry name" value="WH_DNA-bd_sf"/>
</dbReference>
<dbReference type="InterPro" id="IPR036388">
    <property type="entry name" value="WH-like_DNA-bd_sf"/>
</dbReference>
<dbReference type="Gene3D" id="1.10.10.10">
    <property type="entry name" value="Winged helix-like DNA-binding domain superfamily/Winged helix DNA-binding domain"/>
    <property type="match status" value="1"/>
</dbReference>
<protein>
    <submittedName>
        <fullName evidence="6">IclR family transcriptional regulator</fullName>
    </submittedName>
</protein>
<dbReference type="EMBL" id="JBBUTF010000016">
    <property type="protein sequence ID" value="MEK8027687.1"/>
    <property type="molecule type" value="Genomic_DNA"/>
</dbReference>
<accession>A0ABU9BCR8</accession>
<evidence type="ECO:0000256" key="2">
    <source>
        <dbReference type="ARBA" id="ARBA00023125"/>
    </source>
</evidence>
<evidence type="ECO:0000259" key="4">
    <source>
        <dbReference type="PROSITE" id="PS51077"/>
    </source>
</evidence>
<proteinExistence type="predicted"/>
<evidence type="ECO:0000256" key="1">
    <source>
        <dbReference type="ARBA" id="ARBA00023015"/>
    </source>
</evidence>
<dbReference type="Pfam" id="PF09339">
    <property type="entry name" value="HTH_IclR"/>
    <property type="match status" value="1"/>
</dbReference>
<evidence type="ECO:0000256" key="3">
    <source>
        <dbReference type="ARBA" id="ARBA00023163"/>
    </source>
</evidence>
<dbReference type="InterPro" id="IPR014757">
    <property type="entry name" value="Tscrpt_reg_IclR_C"/>
</dbReference>
<keyword evidence="7" id="KW-1185">Reference proteome</keyword>
<evidence type="ECO:0000313" key="6">
    <source>
        <dbReference type="EMBL" id="MEK8027687.1"/>
    </source>
</evidence>